<evidence type="ECO:0000313" key="3">
    <source>
        <dbReference type="Proteomes" id="UP000256478"/>
    </source>
</evidence>
<gene>
    <name evidence="2" type="ORF">DXX93_09915</name>
</gene>
<evidence type="ECO:0000259" key="1">
    <source>
        <dbReference type="PROSITE" id="PS51833"/>
    </source>
</evidence>
<sequence>MFRKLLKSTLPTLAKSKSKPNYEAFAQSKSAPPVEPLPTENMMSQQVSPSSVEVTEPIKFELTQAFTSYLFNSQVTGRQEDAISQFVKQQVETIITTQAKAIVHELPVMPATITELANQLSTEDFDTDHLLKIIAAEPSIAADIIKLANSTKYKRGDKDITDLKAAFVTVGAAGLLEGAVYGYINGYKPVTNVYFKQFGERIWRHSQNTADFTQAIIKGQAPELAATAYFVGLLRNLGKMVLFQLLVEAFSWVDPDCKPNAYILKQIIDKYGLKLTYTIAKTWQLPESVLLPIAVQIKATSTAQLASVKDKHQVAVANYDARKLSQLLMLKQSARIEEEDFYRELNLLVNNVEARKIAEKYIAAD</sequence>
<dbReference type="PROSITE" id="PS51833">
    <property type="entry name" value="HDOD"/>
    <property type="match status" value="1"/>
</dbReference>
<dbReference type="InterPro" id="IPR013976">
    <property type="entry name" value="HDOD"/>
</dbReference>
<dbReference type="PANTHER" id="PTHR33525">
    <property type="match status" value="1"/>
</dbReference>
<comment type="caution">
    <text evidence="2">The sequence shown here is derived from an EMBL/GenBank/DDBJ whole genome shotgun (WGS) entry which is preliminary data.</text>
</comment>
<feature type="domain" description="HDOD" evidence="1">
    <location>
        <begin position="106"/>
        <end position="299"/>
    </location>
</feature>
<dbReference type="EMBL" id="QUOU01000001">
    <property type="protein sequence ID" value="REL26856.1"/>
    <property type="molecule type" value="Genomic_DNA"/>
</dbReference>
<organism evidence="2 3">
    <name type="scientific">Thalassotalea euphylliae</name>
    <dbReference type="NCBI Taxonomy" id="1655234"/>
    <lineage>
        <taxon>Bacteria</taxon>
        <taxon>Pseudomonadati</taxon>
        <taxon>Pseudomonadota</taxon>
        <taxon>Gammaproteobacteria</taxon>
        <taxon>Alteromonadales</taxon>
        <taxon>Colwelliaceae</taxon>
        <taxon>Thalassotalea</taxon>
    </lineage>
</organism>
<reference evidence="2 3" key="1">
    <citation type="submission" date="2018-08" db="EMBL/GenBank/DDBJ databases">
        <title>Thalassotalea euphylliae genome.</title>
        <authorList>
            <person name="Summers S."/>
            <person name="Rice S.A."/>
            <person name="Freckelton M.L."/>
            <person name="Nedved B.T."/>
            <person name="Hadfield M.G."/>
        </authorList>
    </citation>
    <scope>NUCLEOTIDE SEQUENCE [LARGE SCALE GENOMIC DNA]</scope>
    <source>
        <strain evidence="2 3">H1</strain>
    </source>
</reference>
<proteinExistence type="predicted"/>
<dbReference type="Proteomes" id="UP000256478">
    <property type="component" value="Unassembled WGS sequence"/>
</dbReference>
<dbReference type="Pfam" id="PF08668">
    <property type="entry name" value="HDOD"/>
    <property type="match status" value="1"/>
</dbReference>
<dbReference type="InterPro" id="IPR052340">
    <property type="entry name" value="RNase_Y/CdgJ"/>
</dbReference>
<evidence type="ECO:0000313" key="2">
    <source>
        <dbReference type="EMBL" id="REL26856.1"/>
    </source>
</evidence>
<accession>A0A3E0TQI4</accession>
<dbReference type="SUPFAM" id="SSF109604">
    <property type="entry name" value="HD-domain/PDEase-like"/>
    <property type="match status" value="1"/>
</dbReference>
<dbReference type="Gene3D" id="1.10.3210.10">
    <property type="entry name" value="Hypothetical protein af1432"/>
    <property type="match status" value="1"/>
</dbReference>
<protein>
    <submittedName>
        <fullName evidence="2">HDOD domain-containing protein</fullName>
    </submittedName>
</protein>
<name>A0A3E0TQI4_9GAMM</name>
<dbReference type="PANTHER" id="PTHR33525:SF6">
    <property type="entry name" value="HDOD DOMAIN-CONTAINING PROTEIN"/>
    <property type="match status" value="1"/>
</dbReference>
<dbReference type="AlphaFoldDB" id="A0A3E0TQI4"/>